<name>A0A644VM36_9ZZZZ</name>
<protein>
    <recommendedName>
        <fullName evidence="3">carbonic anhydrase</fullName>
        <ecNumber evidence="3">4.2.1.1</ecNumber>
    </recommendedName>
</protein>
<dbReference type="GO" id="GO:0004089">
    <property type="term" value="F:carbonate dehydratase activity"/>
    <property type="evidence" value="ECO:0007669"/>
    <property type="project" value="UniProtKB-EC"/>
</dbReference>
<comment type="cofactor">
    <cofactor evidence="1">
        <name>Zn(2+)</name>
        <dbReference type="ChEBI" id="CHEBI:29105"/>
    </cofactor>
</comment>
<evidence type="ECO:0000256" key="7">
    <source>
        <dbReference type="ARBA" id="ARBA00048348"/>
    </source>
</evidence>
<dbReference type="PROSITE" id="PS00704">
    <property type="entry name" value="PROK_CO2_ANHYDRASE_1"/>
    <property type="match status" value="1"/>
</dbReference>
<dbReference type="AlphaFoldDB" id="A0A644VM36"/>
<reference evidence="8" key="1">
    <citation type="submission" date="2019-08" db="EMBL/GenBank/DDBJ databases">
        <authorList>
            <person name="Kucharzyk K."/>
            <person name="Murdoch R.W."/>
            <person name="Higgins S."/>
            <person name="Loffler F."/>
        </authorList>
    </citation>
    <scope>NUCLEOTIDE SEQUENCE</scope>
</reference>
<organism evidence="8">
    <name type="scientific">bioreactor metagenome</name>
    <dbReference type="NCBI Taxonomy" id="1076179"/>
    <lineage>
        <taxon>unclassified sequences</taxon>
        <taxon>metagenomes</taxon>
        <taxon>ecological metagenomes</taxon>
    </lineage>
</organism>
<dbReference type="InterPro" id="IPR045066">
    <property type="entry name" value="Beta_CA_cladeB"/>
</dbReference>
<keyword evidence="6 8" id="KW-0456">Lyase</keyword>
<dbReference type="InterPro" id="IPR015892">
    <property type="entry name" value="Carbonic_anhydrase_CS"/>
</dbReference>
<dbReference type="EMBL" id="VSSQ01000357">
    <property type="protein sequence ID" value="MPL92396.1"/>
    <property type="molecule type" value="Genomic_DNA"/>
</dbReference>
<dbReference type="PROSITE" id="PS00705">
    <property type="entry name" value="PROK_CO2_ANHYDRASE_2"/>
    <property type="match status" value="1"/>
</dbReference>
<dbReference type="SUPFAM" id="SSF53056">
    <property type="entry name" value="beta-carbonic anhydrase, cab"/>
    <property type="match status" value="1"/>
</dbReference>
<dbReference type="Pfam" id="PF00484">
    <property type="entry name" value="Pro_CA"/>
    <property type="match status" value="1"/>
</dbReference>
<comment type="caution">
    <text evidence="8">The sequence shown here is derived from an EMBL/GenBank/DDBJ whole genome shotgun (WGS) entry which is preliminary data.</text>
</comment>
<evidence type="ECO:0000256" key="3">
    <source>
        <dbReference type="ARBA" id="ARBA00012925"/>
    </source>
</evidence>
<evidence type="ECO:0000256" key="6">
    <source>
        <dbReference type="ARBA" id="ARBA00023239"/>
    </source>
</evidence>
<comment type="catalytic activity">
    <reaction evidence="7">
        <text>hydrogencarbonate + H(+) = CO2 + H2O</text>
        <dbReference type="Rhea" id="RHEA:10748"/>
        <dbReference type="ChEBI" id="CHEBI:15377"/>
        <dbReference type="ChEBI" id="CHEBI:15378"/>
        <dbReference type="ChEBI" id="CHEBI:16526"/>
        <dbReference type="ChEBI" id="CHEBI:17544"/>
        <dbReference type="EC" id="4.2.1.1"/>
    </reaction>
</comment>
<dbReference type="SMART" id="SM00947">
    <property type="entry name" value="Pro_CA"/>
    <property type="match status" value="1"/>
</dbReference>
<proteinExistence type="inferred from homology"/>
<evidence type="ECO:0000256" key="5">
    <source>
        <dbReference type="ARBA" id="ARBA00022833"/>
    </source>
</evidence>
<evidence type="ECO:0000256" key="4">
    <source>
        <dbReference type="ARBA" id="ARBA00022723"/>
    </source>
</evidence>
<dbReference type="EC" id="4.2.1.1" evidence="3"/>
<sequence length="206" mass="23899">MKYLFDGVKEFLANDYIELKRHFHKIGKGQKPHTLFIGCSDSRVVPNLITRTLPGELFVIRNIANIVPRHRISKEFLATTSAVEYAVQVLNVENIIVCGHSNCGGCKAIYMDEKQTTDIPHTRKWLELMGKVKEQVATLGTNDELEKAVLTEQLNIVEQMNHLLSYPYIKERYEQGKMNILGWYYIIETGEVFNYDTELRRFEKIE</sequence>
<dbReference type="GO" id="GO:0015976">
    <property type="term" value="P:carbon utilization"/>
    <property type="evidence" value="ECO:0007669"/>
    <property type="project" value="InterPro"/>
</dbReference>
<dbReference type="CDD" id="cd00884">
    <property type="entry name" value="beta_CA_cladeB"/>
    <property type="match status" value="1"/>
</dbReference>
<dbReference type="PANTHER" id="PTHR11002:SF76">
    <property type="entry name" value="CARBONIC ANHYDRASE"/>
    <property type="match status" value="1"/>
</dbReference>
<dbReference type="GO" id="GO:0008270">
    <property type="term" value="F:zinc ion binding"/>
    <property type="evidence" value="ECO:0007669"/>
    <property type="project" value="InterPro"/>
</dbReference>
<comment type="similarity">
    <text evidence="2">Belongs to the beta-class carbonic anhydrase family.</text>
</comment>
<evidence type="ECO:0000313" key="8">
    <source>
        <dbReference type="EMBL" id="MPL92396.1"/>
    </source>
</evidence>
<dbReference type="PANTHER" id="PTHR11002">
    <property type="entry name" value="CARBONIC ANHYDRASE"/>
    <property type="match status" value="1"/>
</dbReference>
<gene>
    <name evidence="8" type="primary">cynT_5</name>
    <name evidence="8" type="ORF">SDC9_38497</name>
</gene>
<keyword evidence="5" id="KW-0862">Zinc</keyword>
<evidence type="ECO:0000256" key="1">
    <source>
        <dbReference type="ARBA" id="ARBA00001947"/>
    </source>
</evidence>
<keyword evidence="4" id="KW-0479">Metal-binding</keyword>
<accession>A0A644VM36</accession>
<evidence type="ECO:0000256" key="2">
    <source>
        <dbReference type="ARBA" id="ARBA00006217"/>
    </source>
</evidence>
<dbReference type="Gene3D" id="3.40.1050.10">
    <property type="entry name" value="Carbonic anhydrase"/>
    <property type="match status" value="1"/>
</dbReference>
<dbReference type="InterPro" id="IPR036874">
    <property type="entry name" value="Carbonic_anhydrase_sf"/>
</dbReference>
<dbReference type="InterPro" id="IPR001765">
    <property type="entry name" value="Carbonic_anhydrase"/>
</dbReference>